<organism evidence="2 3">
    <name type="scientific">Actinomadura fulvescens</name>
    <dbReference type="NCBI Taxonomy" id="46160"/>
    <lineage>
        <taxon>Bacteria</taxon>
        <taxon>Bacillati</taxon>
        <taxon>Actinomycetota</taxon>
        <taxon>Actinomycetes</taxon>
        <taxon>Streptosporangiales</taxon>
        <taxon>Thermomonosporaceae</taxon>
        <taxon>Actinomadura</taxon>
    </lineage>
</organism>
<comment type="caution">
    <text evidence="2">The sequence shown here is derived from an EMBL/GenBank/DDBJ whole genome shotgun (WGS) entry which is preliminary data.</text>
</comment>
<evidence type="ECO:0000313" key="3">
    <source>
        <dbReference type="Proteomes" id="UP001501509"/>
    </source>
</evidence>
<accession>A0ABN3PGE3</accession>
<proteinExistence type="predicted"/>
<evidence type="ECO:0000313" key="2">
    <source>
        <dbReference type="EMBL" id="GAA2583117.1"/>
    </source>
</evidence>
<dbReference type="Proteomes" id="UP001501509">
    <property type="component" value="Unassembled WGS sequence"/>
</dbReference>
<reference evidence="2 3" key="1">
    <citation type="journal article" date="2019" name="Int. J. Syst. Evol. Microbiol.">
        <title>The Global Catalogue of Microorganisms (GCM) 10K type strain sequencing project: providing services to taxonomists for standard genome sequencing and annotation.</title>
        <authorList>
            <consortium name="The Broad Institute Genomics Platform"/>
            <consortium name="The Broad Institute Genome Sequencing Center for Infectious Disease"/>
            <person name="Wu L."/>
            <person name="Ma J."/>
        </authorList>
    </citation>
    <scope>NUCLEOTIDE SEQUENCE [LARGE SCALE GENOMIC DNA]</scope>
    <source>
        <strain evidence="2 3">JCM 6833</strain>
    </source>
</reference>
<dbReference type="EMBL" id="BAAATD010000002">
    <property type="protein sequence ID" value="GAA2583117.1"/>
    <property type="molecule type" value="Genomic_DNA"/>
</dbReference>
<evidence type="ECO:0008006" key="4">
    <source>
        <dbReference type="Google" id="ProtNLM"/>
    </source>
</evidence>
<gene>
    <name evidence="2" type="ORF">GCM10010411_14700</name>
</gene>
<evidence type="ECO:0000256" key="1">
    <source>
        <dbReference type="SAM" id="SignalP"/>
    </source>
</evidence>
<keyword evidence="1" id="KW-0732">Signal</keyword>
<sequence>MASRNSAAKKVTVTAVSAAVLGFGAGQLFGTSTATAQPVAATVAYTCQFHDGSALPMASKSSSALPRSVFADEPMPEMGLYTVFSFGRTLDTKITSFSYPKKTGTIQVNSTRKVPLSGANNVGLQIFAKSAETMPPLDLGEPYEFQDHGALPKGFHYANAGTNTFSLGNVILRLTVKDDAGTVISQAPNGDAYYTVNCTPNSGQTLTLGTFTSKPRAARR</sequence>
<keyword evidence="3" id="KW-1185">Reference proteome</keyword>
<feature type="signal peptide" evidence="1">
    <location>
        <begin position="1"/>
        <end position="36"/>
    </location>
</feature>
<protein>
    <recommendedName>
        <fullName evidence="4">Secreted protein</fullName>
    </recommendedName>
</protein>
<name>A0ABN3PGE3_9ACTN</name>
<feature type="chain" id="PRO_5046183400" description="Secreted protein" evidence="1">
    <location>
        <begin position="37"/>
        <end position="220"/>
    </location>
</feature>